<keyword evidence="1" id="KW-0812">Transmembrane</keyword>
<keyword evidence="1" id="KW-1133">Transmembrane helix</keyword>
<dbReference type="EMBL" id="MCIF01000002">
    <property type="protein sequence ID" value="RAQ97534.1"/>
    <property type="molecule type" value="Genomic_DNA"/>
</dbReference>
<reference evidence="2 3" key="1">
    <citation type="submission" date="2016-08" db="EMBL/GenBank/DDBJ databases">
        <title>Analysis of Carbohydrate Active Enzymes in Thermogemmatispora T81 Reveals Carbohydrate Degradation Ability.</title>
        <authorList>
            <person name="Tomazini A."/>
            <person name="Lal S."/>
            <person name="Stott M."/>
            <person name="Henrissat B."/>
            <person name="Polikarpov I."/>
            <person name="Sparling R."/>
            <person name="Levin D.B."/>
        </authorList>
    </citation>
    <scope>NUCLEOTIDE SEQUENCE [LARGE SCALE GENOMIC DNA]</scope>
    <source>
        <strain evidence="2 3">T81</strain>
    </source>
</reference>
<evidence type="ECO:0000313" key="2">
    <source>
        <dbReference type="EMBL" id="RAQ97534.1"/>
    </source>
</evidence>
<dbReference type="AlphaFoldDB" id="A0A328VQM8"/>
<dbReference type="OrthoDB" id="9904092at2"/>
<evidence type="ECO:0000256" key="1">
    <source>
        <dbReference type="SAM" id="Phobius"/>
    </source>
</evidence>
<feature type="transmembrane region" description="Helical" evidence="1">
    <location>
        <begin position="34"/>
        <end position="55"/>
    </location>
</feature>
<organism evidence="2 3">
    <name type="scientific">Thermogemmatispora tikiterensis</name>
    <dbReference type="NCBI Taxonomy" id="1825093"/>
    <lineage>
        <taxon>Bacteria</taxon>
        <taxon>Bacillati</taxon>
        <taxon>Chloroflexota</taxon>
        <taxon>Ktedonobacteria</taxon>
        <taxon>Thermogemmatisporales</taxon>
        <taxon>Thermogemmatisporaceae</taxon>
        <taxon>Thermogemmatispora</taxon>
    </lineage>
</organism>
<dbReference type="RefSeq" id="WP_112431986.1">
    <property type="nucleotide sequence ID" value="NZ_MCIF01000002.1"/>
</dbReference>
<comment type="caution">
    <text evidence="2">The sequence shown here is derived from an EMBL/GenBank/DDBJ whole genome shotgun (WGS) entry which is preliminary data.</text>
</comment>
<name>A0A328VQM8_9CHLR</name>
<accession>A0A328VQM8</accession>
<sequence length="65" mass="7335">MVYRSVGLYRALGVLCLVVTLLVVWLGWQFEVAIRNALLITSLFFLAIACIYFHLGNEEARGAFL</sequence>
<feature type="transmembrane region" description="Helical" evidence="1">
    <location>
        <begin position="7"/>
        <end position="28"/>
    </location>
</feature>
<evidence type="ECO:0000313" key="3">
    <source>
        <dbReference type="Proteomes" id="UP000248706"/>
    </source>
</evidence>
<gene>
    <name evidence="2" type="ORF">A4R35_18500</name>
</gene>
<keyword evidence="3" id="KW-1185">Reference proteome</keyword>
<protein>
    <submittedName>
        <fullName evidence="2">Uncharacterized protein</fullName>
    </submittedName>
</protein>
<proteinExistence type="predicted"/>
<keyword evidence="1" id="KW-0472">Membrane</keyword>
<dbReference type="Proteomes" id="UP000248706">
    <property type="component" value="Unassembled WGS sequence"/>
</dbReference>